<dbReference type="Proteomes" id="UP000288805">
    <property type="component" value="Unassembled WGS sequence"/>
</dbReference>
<reference evidence="1 2" key="1">
    <citation type="journal article" date="2018" name="PLoS Genet.">
        <title>Population sequencing reveals clonal diversity and ancestral inbreeding in the grapevine cultivar Chardonnay.</title>
        <authorList>
            <person name="Roach M.J."/>
            <person name="Johnson D.L."/>
            <person name="Bohlmann J."/>
            <person name="van Vuuren H.J."/>
            <person name="Jones S.J."/>
            <person name="Pretorius I.S."/>
            <person name="Schmidt S.A."/>
            <person name="Borneman A.R."/>
        </authorList>
    </citation>
    <scope>NUCLEOTIDE SEQUENCE [LARGE SCALE GENOMIC DNA]</scope>
    <source>
        <strain evidence="2">cv. Chardonnay</strain>
        <tissue evidence="1">Leaf</tissue>
    </source>
</reference>
<dbReference type="EMBL" id="QGNW01002678">
    <property type="protein sequence ID" value="RVW12827.1"/>
    <property type="molecule type" value="Genomic_DNA"/>
</dbReference>
<evidence type="ECO:0000313" key="1">
    <source>
        <dbReference type="EMBL" id="RVW12827.1"/>
    </source>
</evidence>
<dbReference type="AlphaFoldDB" id="A0A438BPC4"/>
<sequence length="140" mass="15697">MRDNSIMVFCYINSNMINVPNKICYNFSPIKGSSQVKLKLVYHYSINLGDGNFNFVALSINDDDDMSLMFNIATKFLSPPTVELYVEILSVQMENVECTIELSIDVPPIPSQNMVDVDDALEMSKDDDDPLMNIDSNAVA</sequence>
<evidence type="ECO:0000313" key="2">
    <source>
        <dbReference type="Proteomes" id="UP000288805"/>
    </source>
</evidence>
<gene>
    <name evidence="1" type="ORF">CK203_113436</name>
</gene>
<name>A0A438BPC4_VITVI</name>
<proteinExistence type="predicted"/>
<protein>
    <submittedName>
        <fullName evidence="1">Uncharacterized protein</fullName>
    </submittedName>
</protein>
<comment type="caution">
    <text evidence="1">The sequence shown here is derived from an EMBL/GenBank/DDBJ whole genome shotgun (WGS) entry which is preliminary data.</text>
</comment>
<organism evidence="1 2">
    <name type="scientific">Vitis vinifera</name>
    <name type="common">Grape</name>
    <dbReference type="NCBI Taxonomy" id="29760"/>
    <lineage>
        <taxon>Eukaryota</taxon>
        <taxon>Viridiplantae</taxon>
        <taxon>Streptophyta</taxon>
        <taxon>Embryophyta</taxon>
        <taxon>Tracheophyta</taxon>
        <taxon>Spermatophyta</taxon>
        <taxon>Magnoliopsida</taxon>
        <taxon>eudicotyledons</taxon>
        <taxon>Gunneridae</taxon>
        <taxon>Pentapetalae</taxon>
        <taxon>rosids</taxon>
        <taxon>Vitales</taxon>
        <taxon>Vitaceae</taxon>
        <taxon>Viteae</taxon>
        <taxon>Vitis</taxon>
    </lineage>
</organism>
<accession>A0A438BPC4</accession>